<keyword evidence="1" id="KW-0812">Transmembrane</keyword>
<evidence type="ECO:0000313" key="2">
    <source>
        <dbReference type="EMBL" id="TKR73749.1"/>
    </source>
</evidence>
<feature type="transmembrane region" description="Helical" evidence="1">
    <location>
        <begin position="30"/>
        <end position="51"/>
    </location>
</feature>
<gene>
    <name evidence="2" type="ORF">L596_021025</name>
</gene>
<reference evidence="2 3" key="2">
    <citation type="journal article" date="2019" name="G3 (Bethesda)">
        <title>Hybrid Assembly of the Genome of the Entomopathogenic Nematode Steinernema carpocapsae Identifies the X-Chromosome.</title>
        <authorList>
            <person name="Serra L."/>
            <person name="Macchietto M."/>
            <person name="Macias-Munoz A."/>
            <person name="McGill C.J."/>
            <person name="Rodriguez I.M."/>
            <person name="Rodriguez B."/>
            <person name="Murad R."/>
            <person name="Mortazavi A."/>
        </authorList>
    </citation>
    <scope>NUCLEOTIDE SEQUENCE [LARGE SCALE GENOMIC DNA]</scope>
    <source>
        <strain evidence="2 3">ALL</strain>
    </source>
</reference>
<reference evidence="2 3" key="1">
    <citation type="journal article" date="2015" name="Genome Biol.">
        <title>Comparative genomics of Steinernema reveals deeply conserved gene regulatory networks.</title>
        <authorList>
            <person name="Dillman A.R."/>
            <person name="Macchietto M."/>
            <person name="Porter C.F."/>
            <person name="Rogers A."/>
            <person name="Williams B."/>
            <person name="Antoshechkin I."/>
            <person name="Lee M.M."/>
            <person name="Goodwin Z."/>
            <person name="Lu X."/>
            <person name="Lewis E.E."/>
            <person name="Goodrich-Blair H."/>
            <person name="Stock S.P."/>
            <person name="Adams B.J."/>
            <person name="Sternberg P.W."/>
            <person name="Mortazavi A."/>
        </authorList>
    </citation>
    <scope>NUCLEOTIDE SEQUENCE [LARGE SCALE GENOMIC DNA]</scope>
    <source>
        <strain evidence="2 3">ALL</strain>
    </source>
</reference>
<evidence type="ECO:0000313" key="3">
    <source>
        <dbReference type="Proteomes" id="UP000298663"/>
    </source>
</evidence>
<accession>A0A4U5MV94</accession>
<sequence length="75" mass="8630">MDFFTTGCGHNCTHNLSVDTPDDARYWSEVVFILLSVVLSLIYIGYVIYVVTRRELFRLEKSDSSMSLNVTYIDV</sequence>
<evidence type="ECO:0000256" key="1">
    <source>
        <dbReference type="SAM" id="Phobius"/>
    </source>
</evidence>
<keyword evidence="1" id="KW-0472">Membrane</keyword>
<dbReference type="EMBL" id="AZBU02000006">
    <property type="protein sequence ID" value="TKR73749.1"/>
    <property type="molecule type" value="Genomic_DNA"/>
</dbReference>
<proteinExistence type="predicted"/>
<dbReference type="Proteomes" id="UP000298663">
    <property type="component" value="Unassembled WGS sequence"/>
</dbReference>
<protein>
    <submittedName>
        <fullName evidence="2">Uncharacterized protein</fullName>
    </submittedName>
</protein>
<name>A0A4U5MV94_STECR</name>
<dbReference type="AlphaFoldDB" id="A0A4U5MV94"/>
<organism evidence="2 3">
    <name type="scientific">Steinernema carpocapsae</name>
    <name type="common">Entomopathogenic nematode</name>
    <dbReference type="NCBI Taxonomy" id="34508"/>
    <lineage>
        <taxon>Eukaryota</taxon>
        <taxon>Metazoa</taxon>
        <taxon>Ecdysozoa</taxon>
        <taxon>Nematoda</taxon>
        <taxon>Chromadorea</taxon>
        <taxon>Rhabditida</taxon>
        <taxon>Tylenchina</taxon>
        <taxon>Panagrolaimomorpha</taxon>
        <taxon>Strongyloidoidea</taxon>
        <taxon>Steinernematidae</taxon>
        <taxon>Steinernema</taxon>
    </lineage>
</organism>
<keyword evidence="3" id="KW-1185">Reference proteome</keyword>
<keyword evidence="1" id="KW-1133">Transmembrane helix</keyword>
<comment type="caution">
    <text evidence="2">The sequence shown here is derived from an EMBL/GenBank/DDBJ whole genome shotgun (WGS) entry which is preliminary data.</text>
</comment>